<proteinExistence type="predicted"/>
<organism evidence="3 4">
    <name type="scientific">Sphingomonas arvum</name>
    <dbReference type="NCBI Taxonomy" id="2992113"/>
    <lineage>
        <taxon>Bacteria</taxon>
        <taxon>Pseudomonadati</taxon>
        <taxon>Pseudomonadota</taxon>
        <taxon>Alphaproteobacteria</taxon>
        <taxon>Sphingomonadales</taxon>
        <taxon>Sphingomonadaceae</taxon>
        <taxon>Sphingomonas</taxon>
    </lineage>
</organism>
<gene>
    <name evidence="3" type="ORF">OMW55_02450</name>
</gene>
<feature type="transmembrane region" description="Helical" evidence="2">
    <location>
        <begin position="29"/>
        <end position="54"/>
    </location>
</feature>
<keyword evidence="1" id="KW-0175">Coiled coil</keyword>
<keyword evidence="4" id="KW-1185">Reference proteome</keyword>
<dbReference type="EMBL" id="JAPDOB010000001">
    <property type="protein sequence ID" value="MCW3796671.1"/>
    <property type="molecule type" value="Genomic_DNA"/>
</dbReference>
<dbReference type="PANTHER" id="PTHR32309:SF13">
    <property type="entry name" value="FERRIC ENTEROBACTIN TRANSPORT PROTEIN FEPE"/>
    <property type="match status" value="1"/>
</dbReference>
<dbReference type="PANTHER" id="PTHR32309">
    <property type="entry name" value="TYROSINE-PROTEIN KINASE"/>
    <property type="match status" value="1"/>
</dbReference>
<accession>A0ABT3JC72</accession>
<dbReference type="Proteomes" id="UP001526246">
    <property type="component" value="Unassembled WGS sequence"/>
</dbReference>
<feature type="coiled-coil region" evidence="1">
    <location>
        <begin position="190"/>
        <end position="224"/>
    </location>
</feature>
<dbReference type="InterPro" id="IPR050445">
    <property type="entry name" value="Bact_polysacc_biosynth/exp"/>
</dbReference>
<sequence length="387" mass="43511">MNANNFDHETVTEALRRSQRRSWWYRQRWMALFVGLPTVLAAIYYGLIASPVYVSHSSFVIKSPNQRPTPTLSLANIVQTSGLGMGSEQTKEILQYLRSRNALRDLQTRTNVRAAYSARGADFLSRFPRPFRGTTFEDLFRYYNAMVAAEIDNESNMAVLEVKAFTPEDAYAINGRLLGLSEALVNRLNQRAENRAITEAERRVLQAEERVRNARVALSAYRNQTSIIDPERQAQGVLEVSNRLITEQAALQAQLDLMVQVAPQNPAIPALRERIAAIGTAIEKQNSRAVGTPRAIASRLATFEKLKVEQEFATQMLTAANTSLEQARTESQKQQFYLERVVEPNRPDDPALPNGIKQVLTILGASLCLYFIGWMLVVGILEHSPED</sequence>
<dbReference type="RefSeq" id="WP_264880552.1">
    <property type="nucleotide sequence ID" value="NZ_JAPDOB010000001.1"/>
</dbReference>
<comment type="caution">
    <text evidence="3">The sequence shown here is derived from an EMBL/GenBank/DDBJ whole genome shotgun (WGS) entry which is preliminary data.</text>
</comment>
<evidence type="ECO:0000256" key="2">
    <source>
        <dbReference type="SAM" id="Phobius"/>
    </source>
</evidence>
<protein>
    <submittedName>
        <fullName evidence="3">Capsule biosynthesis protein</fullName>
    </submittedName>
</protein>
<feature type="transmembrane region" description="Helical" evidence="2">
    <location>
        <begin position="359"/>
        <end position="381"/>
    </location>
</feature>
<evidence type="ECO:0000313" key="3">
    <source>
        <dbReference type="EMBL" id="MCW3796671.1"/>
    </source>
</evidence>
<name>A0ABT3JC72_9SPHN</name>
<reference evidence="3 4" key="1">
    <citation type="submission" date="2022-10" db="EMBL/GenBank/DDBJ databases">
        <title>Sphingomonas sp.</title>
        <authorList>
            <person name="Jin C."/>
        </authorList>
    </citation>
    <scope>NUCLEOTIDE SEQUENCE [LARGE SCALE GENOMIC DNA]</scope>
    <source>
        <strain evidence="3 4">BN140010</strain>
    </source>
</reference>
<evidence type="ECO:0000313" key="4">
    <source>
        <dbReference type="Proteomes" id="UP001526246"/>
    </source>
</evidence>
<keyword evidence="2" id="KW-0812">Transmembrane</keyword>
<keyword evidence="2" id="KW-0472">Membrane</keyword>
<keyword evidence="2" id="KW-1133">Transmembrane helix</keyword>
<evidence type="ECO:0000256" key="1">
    <source>
        <dbReference type="SAM" id="Coils"/>
    </source>
</evidence>